<protein>
    <recommendedName>
        <fullName evidence="3">F-box domain-containing protein</fullName>
    </recommendedName>
</protein>
<dbReference type="AlphaFoldDB" id="A0A9P5X9J3"/>
<comment type="caution">
    <text evidence="1">The sequence shown here is derived from an EMBL/GenBank/DDBJ whole genome shotgun (WGS) entry which is preliminary data.</text>
</comment>
<keyword evidence="2" id="KW-1185">Reference proteome</keyword>
<gene>
    <name evidence="1" type="ORF">P691DRAFT_262212</name>
</gene>
<evidence type="ECO:0008006" key="3">
    <source>
        <dbReference type="Google" id="ProtNLM"/>
    </source>
</evidence>
<organism evidence="1 2">
    <name type="scientific">Macrolepiota fuliginosa MF-IS2</name>
    <dbReference type="NCBI Taxonomy" id="1400762"/>
    <lineage>
        <taxon>Eukaryota</taxon>
        <taxon>Fungi</taxon>
        <taxon>Dikarya</taxon>
        <taxon>Basidiomycota</taxon>
        <taxon>Agaricomycotina</taxon>
        <taxon>Agaricomycetes</taxon>
        <taxon>Agaricomycetidae</taxon>
        <taxon>Agaricales</taxon>
        <taxon>Agaricineae</taxon>
        <taxon>Agaricaceae</taxon>
        <taxon>Macrolepiota</taxon>
    </lineage>
</organism>
<proteinExistence type="predicted"/>
<accession>A0A9P5X9J3</accession>
<dbReference type="Proteomes" id="UP000807342">
    <property type="component" value="Unassembled WGS sequence"/>
</dbReference>
<dbReference type="OrthoDB" id="3008976at2759"/>
<sequence length="543" mass="63255">MSRTTPRSHTSCSPHATWSFPRGFQVYKRDEFVGWILHFEPLAPTLPPPDMSGARKMRKIFSRIFRHQDQSRDLGVTRMSQYNPPTLTRYSPPMLSACMQSLQLAVSQGEGISPAYTPVLNDSSGIHILPDDVLQELFEWIIRSDPQPVKGRTLVINSAEFEPAQVMLAGVCRRWRVVVTSMSFLWNKFTLDAAHFGTQKVLAYKRLTSFIKYSRRMPITLNLASVDRENLYLSYPLMRVYGNLLDILVPHYRRWRDIHLVIDHDLSRKLTPMLTNPHGMESLEALTIDFRTRYWFDQDPHHIVASTFSSILRFPNLERLDFRTCSPWSYVPRKAEMPYWEKLTHLSVHVSYGLPHLVGLKMLQYLTSAEFIRMNVYVLRHGADGWTRDVLRAWGMMRRTLPEKIVLHRLKEFVFTVDHEEEADMRILDMIETPNLEDLALSLDPVSSYDGRELLRESKRLINGTPRLKTIYLRAWGGQYFELENVAEFIWACYEKKVTRIEVAGDHVYLIPGLCRWAGLEPGLEKILSYRTVQGMCKFDNLR</sequence>
<name>A0A9P5X9J3_9AGAR</name>
<evidence type="ECO:0000313" key="2">
    <source>
        <dbReference type="Proteomes" id="UP000807342"/>
    </source>
</evidence>
<evidence type="ECO:0000313" key="1">
    <source>
        <dbReference type="EMBL" id="KAF9445565.1"/>
    </source>
</evidence>
<reference evidence="1" key="1">
    <citation type="submission" date="2020-11" db="EMBL/GenBank/DDBJ databases">
        <authorList>
            <consortium name="DOE Joint Genome Institute"/>
            <person name="Ahrendt S."/>
            <person name="Riley R."/>
            <person name="Andreopoulos W."/>
            <person name="Labutti K."/>
            <person name="Pangilinan J."/>
            <person name="Ruiz-Duenas F.J."/>
            <person name="Barrasa J.M."/>
            <person name="Sanchez-Garcia M."/>
            <person name="Camarero S."/>
            <person name="Miyauchi S."/>
            <person name="Serrano A."/>
            <person name="Linde D."/>
            <person name="Babiker R."/>
            <person name="Drula E."/>
            <person name="Ayuso-Fernandez I."/>
            <person name="Pacheco R."/>
            <person name="Padilla G."/>
            <person name="Ferreira P."/>
            <person name="Barriuso J."/>
            <person name="Kellner H."/>
            <person name="Castanera R."/>
            <person name="Alfaro M."/>
            <person name="Ramirez L."/>
            <person name="Pisabarro A.G."/>
            <person name="Kuo A."/>
            <person name="Tritt A."/>
            <person name="Lipzen A."/>
            <person name="He G."/>
            <person name="Yan M."/>
            <person name="Ng V."/>
            <person name="Cullen D."/>
            <person name="Martin F."/>
            <person name="Rosso M.-N."/>
            <person name="Henrissat B."/>
            <person name="Hibbett D."/>
            <person name="Martinez A.T."/>
            <person name="Grigoriev I.V."/>
        </authorList>
    </citation>
    <scope>NUCLEOTIDE SEQUENCE</scope>
    <source>
        <strain evidence="1">MF-IS2</strain>
    </source>
</reference>
<dbReference type="EMBL" id="MU151293">
    <property type="protein sequence ID" value="KAF9445565.1"/>
    <property type="molecule type" value="Genomic_DNA"/>
</dbReference>